<gene>
    <name evidence="3" type="ORF">ET989_13955</name>
</gene>
<evidence type="ECO:0000313" key="3">
    <source>
        <dbReference type="EMBL" id="TBT82589.1"/>
    </source>
</evidence>
<feature type="region of interest" description="Disordered" evidence="1">
    <location>
        <begin position="91"/>
        <end position="111"/>
    </location>
</feature>
<dbReference type="OrthoDB" id="9153660at2"/>
<proteinExistence type="predicted"/>
<reference evidence="3 4" key="1">
    <citation type="submission" date="2019-01" db="EMBL/GenBank/DDBJ databases">
        <title>Lactibacter flavus gen. nov., sp. nov., a novel bacterium of the family Propionibacteriaceae isolated from raw milk and dairy products.</title>
        <authorList>
            <person name="Huptas C."/>
            <person name="Wenning M."/>
            <person name="Breitenwieser F."/>
            <person name="Doll E."/>
            <person name="Von Neubeck M."/>
            <person name="Busse H.-J."/>
            <person name="Scherer S."/>
        </authorList>
    </citation>
    <scope>NUCLEOTIDE SEQUENCE [LARGE SCALE GENOMIC DNA]</scope>
    <source>
        <strain evidence="3 4">KCTC 33808</strain>
    </source>
</reference>
<organism evidence="3 4">
    <name type="scientific">Propioniciclava sinopodophylli</name>
    <dbReference type="NCBI Taxonomy" id="1837344"/>
    <lineage>
        <taxon>Bacteria</taxon>
        <taxon>Bacillati</taxon>
        <taxon>Actinomycetota</taxon>
        <taxon>Actinomycetes</taxon>
        <taxon>Propionibacteriales</taxon>
        <taxon>Propionibacteriaceae</taxon>
        <taxon>Propioniciclava</taxon>
    </lineage>
</organism>
<dbReference type="AlphaFoldDB" id="A0A4Q9KCM5"/>
<dbReference type="Proteomes" id="UP000292373">
    <property type="component" value="Unassembled WGS sequence"/>
</dbReference>
<evidence type="ECO:0000256" key="1">
    <source>
        <dbReference type="SAM" id="MobiDB-lite"/>
    </source>
</evidence>
<accession>A0A4Q9KCM5</accession>
<evidence type="ECO:0000313" key="4">
    <source>
        <dbReference type="Proteomes" id="UP000292373"/>
    </source>
</evidence>
<comment type="caution">
    <text evidence="3">The sequence shown here is derived from an EMBL/GenBank/DDBJ whole genome shotgun (WGS) entry which is preliminary data.</text>
</comment>
<dbReference type="EMBL" id="SDMQ01000020">
    <property type="protein sequence ID" value="TBT82589.1"/>
    <property type="molecule type" value="Genomic_DNA"/>
</dbReference>
<name>A0A4Q9KCM5_9ACTN</name>
<feature type="domain" description="eCIS core" evidence="2">
    <location>
        <begin position="19"/>
        <end position="96"/>
    </location>
</feature>
<sequence>MKPKRDRLSPPKPAEAGRPLPSPAAEWIGAKLQADVNDVRVHTDDAAARLAAQHDAAAVTRGNDIHFAPGAFQPDRVEGIVRLLHETTHAVQQRGSAPPTPSRAAEQESQVDRLLDTGDVGALTTSASGILREPTYPRRTTGNNLIAEAERVLTLARDQSSTDAQLRMWSRVSSNFSGGVTCGSIARRIWTYLFLRHFTEPEVRGRESAHPRYFYSRTYGWVDAQHFFGFIDFAEQERRRAESDQEAFAAATERGFGIERDQQRVRDYVMLQRRPPDHPALRLMQVRPPNTPAFRTPVMVAQAGATALATTLAGTRSGAEGELVRQLSGQQLFKLVNDSAMSAWTFEDPTSNQLGIRFFFQHGRRINAMPQSAREGAFRDALATFFSSIGVVEDQTELDEAARGLPGRERYEAPHTTEARERARHPDLYRLP</sequence>
<feature type="region of interest" description="Disordered" evidence="1">
    <location>
        <begin position="1"/>
        <end position="23"/>
    </location>
</feature>
<dbReference type="Pfam" id="PF13699">
    <property type="entry name" value="eCIS_core"/>
    <property type="match status" value="1"/>
</dbReference>
<keyword evidence="4" id="KW-1185">Reference proteome</keyword>
<evidence type="ECO:0000259" key="2">
    <source>
        <dbReference type="Pfam" id="PF13699"/>
    </source>
</evidence>
<protein>
    <submittedName>
        <fullName evidence="3">DUF4157 domain-containing protein</fullName>
    </submittedName>
</protein>
<dbReference type="RefSeq" id="WP_131170031.1">
    <property type="nucleotide sequence ID" value="NZ_SDMQ01000020.1"/>
</dbReference>
<feature type="region of interest" description="Disordered" evidence="1">
    <location>
        <begin position="402"/>
        <end position="432"/>
    </location>
</feature>
<dbReference type="InterPro" id="IPR025295">
    <property type="entry name" value="eCIS_core_dom"/>
</dbReference>